<keyword evidence="2" id="KW-1003">Cell membrane</keyword>
<proteinExistence type="predicted"/>
<evidence type="ECO:0000256" key="2">
    <source>
        <dbReference type="ARBA" id="ARBA00022475"/>
    </source>
</evidence>
<dbReference type="AlphaFoldDB" id="A0A645JG91"/>
<reference evidence="8" key="1">
    <citation type="submission" date="2019-08" db="EMBL/GenBank/DDBJ databases">
        <authorList>
            <person name="Kucharzyk K."/>
            <person name="Murdoch R.W."/>
            <person name="Higgins S."/>
            <person name="Loffler F."/>
        </authorList>
    </citation>
    <scope>NUCLEOTIDE SEQUENCE</scope>
</reference>
<organism evidence="8">
    <name type="scientific">bioreactor metagenome</name>
    <dbReference type="NCBI Taxonomy" id="1076179"/>
    <lineage>
        <taxon>unclassified sequences</taxon>
        <taxon>metagenomes</taxon>
        <taxon>ecological metagenomes</taxon>
    </lineage>
</organism>
<sequence>MRPELLESAAEHTKLPAVPVKKLIIALSVITLLVAGGLSLLASSNPDGLEWAIGKTTGSQELEASGDVHAGAAAVQEGTAFMPDYDYKDGNGSGTSAAGLIGAAITFAVAGAAGAAITIVKKRRKAAGGGGVAN</sequence>
<comment type="subcellular location">
    <subcellularLocation>
        <location evidence="1">Cell membrane</location>
    </subcellularLocation>
</comment>
<gene>
    <name evidence="8" type="ORF">SDC9_209431</name>
</gene>
<evidence type="ECO:0000259" key="7">
    <source>
        <dbReference type="Pfam" id="PF13190"/>
    </source>
</evidence>
<dbReference type="InterPro" id="IPR025937">
    <property type="entry name" value="PDGLE_dom"/>
</dbReference>
<protein>
    <recommendedName>
        <fullName evidence="7">PDGLE domain-containing protein</fullName>
    </recommendedName>
</protein>
<feature type="transmembrane region" description="Helical" evidence="6">
    <location>
        <begin position="97"/>
        <end position="120"/>
    </location>
</feature>
<name>A0A645JG91_9ZZZZ</name>
<keyword evidence="3 6" id="KW-0812">Transmembrane</keyword>
<evidence type="ECO:0000256" key="3">
    <source>
        <dbReference type="ARBA" id="ARBA00022692"/>
    </source>
</evidence>
<feature type="transmembrane region" description="Helical" evidence="6">
    <location>
        <begin position="23"/>
        <end position="42"/>
    </location>
</feature>
<evidence type="ECO:0000256" key="6">
    <source>
        <dbReference type="SAM" id="Phobius"/>
    </source>
</evidence>
<evidence type="ECO:0000256" key="4">
    <source>
        <dbReference type="ARBA" id="ARBA00022989"/>
    </source>
</evidence>
<keyword evidence="5 6" id="KW-0472">Membrane</keyword>
<dbReference type="EMBL" id="VSSQ01138644">
    <property type="protein sequence ID" value="MPN61689.1"/>
    <property type="molecule type" value="Genomic_DNA"/>
</dbReference>
<accession>A0A645JG91</accession>
<keyword evidence="4 6" id="KW-1133">Transmembrane helix</keyword>
<evidence type="ECO:0000256" key="1">
    <source>
        <dbReference type="ARBA" id="ARBA00004236"/>
    </source>
</evidence>
<comment type="caution">
    <text evidence="8">The sequence shown here is derived from an EMBL/GenBank/DDBJ whole genome shotgun (WGS) entry which is preliminary data.</text>
</comment>
<dbReference type="GO" id="GO:0005886">
    <property type="term" value="C:plasma membrane"/>
    <property type="evidence" value="ECO:0007669"/>
    <property type="project" value="UniProtKB-SubCell"/>
</dbReference>
<dbReference type="Pfam" id="PF13190">
    <property type="entry name" value="PDGLE"/>
    <property type="match status" value="1"/>
</dbReference>
<evidence type="ECO:0000256" key="5">
    <source>
        <dbReference type="ARBA" id="ARBA00023136"/>
    </source>
</evidence>
<evidence type="ECO:0000313" key="8">
    <source>
        <dbReference type="EMBL" id="MPN61689.1"/>
    </source>
</evidence>
<feature type="domain" description="PDGLE" evidence="7">
    <location>
        <begin position="21"/>
        <end position="117"/>
    </location>
</feature>